<dbReference type="InterPro" id="IPR009501">
    <property type="entry name" value="UCP020269"/>
</dbReference>
<dbReference type="PANTHER" id="PTHR36179">
    <property type="entry name" value="LUD_DOM DOMAIN-CONTAINING PROTEIN"/>
    <property type="match status" value="1"/>
</dbReference>
<dbReference type="Proteomes" id="UP000184148">
    <property type="component" value="Unassembled WGS sequence"/>
</dbReference>
<dbReference type="InterPro" id="IPR003741">
    <property type="entry name" value="LUD_dom"/>
</dbReference>
<dbReference type="PANTHER" id="PTHR36179:SF2">
    <property type="entry name" value="LUD DOMAIN-CONTAINING PROTEIN"/>
    <property type="match status" value="1"/>
</dbReference>
<dbReference type="Gene3D" id="3.40.50.10420">
    <property type="entry name" value="NagB/RpiA/CoA transferase-like"/>
    <property type="match status" value="1"/>
</dbReference>
<accession>A0A1M4URG6</accession>
<organism evidence="2 3">
    <name type="scientific">Desulforamulus putei DSM 12395</name>
    <dbReference type="NCBI Taxonomy" id="1121429"/>
    <lineage>
        <taxon>Bacteria</taxon>
        <taxon>Bacillati</taxon>
        <taxon>Bacillota</taxon>
        <taxon>Clostridia</taxon>
        <taxon>Eubacteriales</taxon>
        <taxon>Peptococcaceae</taxon>
        <taxon>Desulforamulus</taxon>
    </lineage>
</organism>
<name>A0A1M4URG6_9FIRM</name>
<dbReference type="EMBL" id="FQUY01000003">
    <property type="protein sequence ID" value="SHE59341.1"/>
    <property type="molecule type" value="Genomic_DNA"/>
</dbReference>
<dbReference type="InterPro" id="IPR024185">
    <property type="entry name" value="FTHF_cligase-like_sf"/>
</dbReference>
<sequence length="213" mass="23522">MSIDQWHRDTLGQRVVQALKKNQFDAVYFPTREEAVEHVLSFISPGAQVGFGGSMTLTKELNLAEQVKAKGADLLIHGDPKLSPEEKMEIMRKQQVCDVFLTSTNALTLDGYLVNIDGVGNRVAAMTFGPKKVVVVVGINKICKDVNAAFERLQTIVSPKNNKRLNYTNPCTITGVCSECQSSTRICRIYSVIKKKPMLTDITVVVVGEELGY</sequence>
<gene>
    <name evidence="2" type="ORF">SAMN02745133_00740</name>
</gene>
<dbReference type="RefSeq" id="WP_073235890.1">
    <property type="nucleotide sequence ID" value="NZ_FQUY01000003.1"/>
</dbReference>
<evidence type="ECO:0000313" key="3">
    <source>
        <dbReference type="Proteomes" id="UP000184148"/>
    </source>
</evidence>
<dbReference type="OrthoDB" id="9809147at2"/>
<dbReference type="AlphaFoldDB" id="A0A1M4URG6"/>
<dbReference type="Pfam" id="PF02589">
    <property type="entry name" value="LUD_dom"/>
    <property type="match status" value="1"/>
</dbReference>
<feature type="domain" description="LUD" evidence="1">
    <location>
        <begin position="13"/>
        <end position="207"/>
    </location>
</feature>
<proteinExistence type="predicted"/>
<evidence type="ECO:0000259" key="1">
    <source>
        <dbReference type="Pfam" id="PF02589"/>
    </source>
</evidence>
<protein>
    <submittedName>
        <fullName evidence="2">Uncharacterized ACR, YkgG family COG1556</fullName>
    </submittedName>
</protein>
<evidence type="ECO:0000313" key="2">
    <source>
        <dbReference type="EMBL" id="SHE59341.1"/>
    </source>
</evidence>
<keyword evidence="3" id="KW-1185">Reference proteome</keyword>
<reference evidence="3" key="1">
    <citation type="submission" date="2016-11" db="EMBL/GenBank/DDBJ databases">
        <authorList>
            <person name="Varghese N."/>
            <person name="Submissions S."/>
        </authorList>
    </citation>
    <scope>NUCLEOTIDE SEQUENCE [LARGE SCALE GENOMIC DNA]</scope>
    <source>
        <strain evidence="3">DSM 12395</strain>
    </source>
</reference>
<dbReference type="STRING" id="1121429.SAMN02745133_00740"/>
<dbReference type="PIRSF" id="PIRSF020269">
    <property type="entry name" value="DUF1121"/>
    <property type="match status" value="1"/>
</dbReference>